<name>A0AAV7TL01_PLEWA</name>
<dbReference type="AlphaFoldDB" id="A0AAV7TL01"/>
<evidence type="ECO:0000313" key="3">
    <source>
        <dbReference type="Proteomes" id="UP001066276"/>
    </source>
</evidence>
<dbReference type="EMBL" id="JANPWB010000006">
    <property type="protein sequence ID" value="KAJ1176879.1"/>
    <property type="molecule type" value="Genomic_DNA"/>
</dbReference>
<comment type="caution">
    <text evidence="2">The sequence shown here is derived from an EMBL/GenBank/DDBJ whole genome shotgun (WGS) entry which is preliminary data.</text>
</comment>
<organism evidence="2 3">
    <name type="scientific">Pleurodeles waltl</name>
    <name type="common">Iberian ribbed newt</name>
    <dbReference type="NCBI Taxonomy" id="8319"/>
    <lineage>
        <taxon>Eukaryota</taxon>
        <taxon>Metazoa</taxon>
        <taxon>Chordata</taxon>
        <taxon>Craniata</taxon>
        <taxon>Vertebrata</taxon>
        <taxon>Euteleostomi</taxon>
        <taxon>Amphibia</taxon>
        <taxon>Batrachia</taxon>
        <taxon>Caudata</taxon>
        <taxon>Salamandroidea</taxon>
        <taxon>Salamandridae</taxon>
        <taxon>Pleurodelinae</taxon>
        <taxon>Pleurodeles</taxon>
    </lineage>
</organism>
<accession>A0AAV7TL01</accession>
<evidence type="ECO:0000256" key="1">
    <source>
        <dbReference type="SAM" id="MobiDB-lite"/>
    </source>
</evidence>
<dbReference type="Proteomes" id="UP001066276">
    <property type="component" value="Chromosome 3_2"/>
</dbReference>
<gene>
    <name evidence="2" type="ORF">NDU88_002146</name>
</gene>
<keyword evidence="3" id="KW-1185">Reference proteome</keyword>
<proteinExistence type="predicted"/>
<feature type="compositionally biased region" description="Polar residues" evidence="1">
    <location>
        <begin position="130"/>
        <end position="148"/>
    </location>
</feature>
<sequence length="180" mass="19082">MQKGCQSFPSIHADPEEVGVVEQRICENDADPSGVLNPERDKGQEKSFSPGGEDVTKKESRTDGPASELHSRRRRRGGEVPINPDDETAEDVRKERRTGQTGHVLGRTWPGQPVLRCSWGGKGPAAGRPSGSTAQPGGQSTAGSSKAPVTSGPRRRIGRWTRSATNNAAAPLESVAVAPP</sequence>
<reference evidence="2" key="1">
    <citation type="journal article" date="2022" name="bioRxiv">
        <title>Sequencing and chromosome-scale assembly of the giantPleurodeles waltlgenome.</title>
        <authorList>
            <person name="Brown T."/>
            <person name="Elewa A."/>
            <person name="Iarovenko S."/>
            <person name="Subramanian E."/>
            <person name="Araus A.J."/>
            <person name="Petzold A."/>
            <person name="Susuki M."/>
            <person name="Suzuki K.-i.T."/>
            <person name="Hayashi T."/>
            <person name="Toyoda A."/>
            <person name="Oliveira C."/>
            <person name="Osipova E."/>
            <person name="Leigh N.D."/>
            <person name="Simon A."/>
            <person name="Yun M.H."/>
        </authorList>
    </citation>
    <scope>NUCLEOTIDE SEQUENCE</scope>
    <source>
        <strain evidence="2">20211129_DDA</strain>
        <tissue evidence="2">Liver</tissue>
    </source>
</reference>
<protein>
    <submittedName>
        <fullName evidence="2">Uncharacterized protein</fullName>
    </submittedName>
</protein>
<feature type="region of interest" description="Disordered" evidence="1">
    <location>
        <begin position="1"/>
        <end position="180"/>
    </location>
</feature>
<evidence type="ECO:0000313" key="2">
    <source>
        <dbReference type="EMBL" id="KAJ1176879.1"/>
    </source>
</evidence>